<feature type="compositionally biased region" description="Basic and acidic residues" evidence="5">
    <location>
        <begin position="197"/>
        <end position="211"/>
    </location>
</feature>
<gene>
    <name evidence="7" type="ORF">AGOR_G00234510</name>
</gene>
<feature type="compositionally biased region" description="Pro residues" evidence="5">
    <location>
        <begin position="230"/>
        <end position="242"/>
    </location>
</feature>
<dbReference type="SUPFAM" id="SSF57850">
    <property type="entry name" value="RING/U-box"/>
    <property type="match status" value="1"/>
</dbReference>
<evidence type="ECO:0000256" key="5">
    <source>
        <dbReference type="SAM" id="MobiDB-lite"/>
    </source>
</evidence>
<feature type="compositionally biased region" description="Basic residues" evidence="5">
    <location>
        <begin position="170"/>
        <end position="182"/>
    </location>
</feature>
<accession>A0A8T3CGL4</accession>
<comment type="caution">
    <text evidence="7">The sequence shown here is derived from an EMBL/GenBank/DDBJ whole genome shotgun (WGS) entry which is preliminary data.</text>
</comment>
<dbReference type="InterPro" id="IPR001841">
    <property type="entry name" value="Znf_RING"/>
</dbReference>
<dbReference type="OrthoDB" id="8062037at2759"/>
<name>A0A8T3CGL4_9TELE</name>
<dbReference type="PANTHER" id="PTHR46171:SF1">
    <property type="entry name" value="E3 UBIQUITIN-PROTEIN LIGASE RNF38"/>
    <property type="match status" value="1"/>
</dbReference>
<evidence type="ECO:0000256" key="1">
    <source>
        <dbReference type="ARBA" id="ARBA00022723"/>
    </source>
</evidence>
<dbReference type="GO" id="GO:0061630">
    <property type="term" value="F:ubiquitin protein ligase activity"/>
    <property type="evidence" value="ECO:0007669"/>
    <property type="project" value="TreeGrafter"/>
</dbReference>
<dbReference type="SMART" id="SM00184">
    <property type="entry name" value="RING"/>
    <property type="match status" value="1"/>
</dbReference>
<feature type="compositionally biased region" description="Low complexity" evidence="5">
    <location>
        <begin position="116"/>
        <end position="137"/>
    </location>
</feature>
<evidence type="ECO:0000313" key="7">
    <source>
        <dbReference type="EMBL" id="KAI1883726.1"/>
    </source>
</evidence>
<keyword evidence="2 4" id="KW-0863">Zinc-finger</keyword>
<keyword evidence="1" id="KW-0479">Metal-binding</keyword>
<evidence type="ECO:0000256" key="3">
    <source>
        <dbReference type="ARBA" id="ARBA00022833"/>
    </source>
</evidence>
<keyword evidence="3" id="KW-0862">Zinc</keyword>
<dbReference type="PANTHER" id="PTHR46171">
    <property type="entry name" value="GH10160P"/>
    <property type="match status" value="1"/>
</dbReference>
<evidence type="ECO:0000256" key="4">
    <source>
        <dbReference type="PROSITE-ProRule" id="PRU00175"/>
    </source>
</evidence>
<dbReference type="PROSITE" id="PS50089">
    <property type="entry name" value="ZF_RING_2"/>
    <property type="match status" value="1"/>
</dbReference>
<evidence type="ECO:0000313" key="8">
    <source>
        <dbReference type="Proteomes" id="UP000829720"/>
    </source>
</evidence>
<feature type="region of interest" description="Disordered" evidence="5">
    <location>
        <begin position="1"/>
        <end position="183"/>
    </location>
</feature>
<feature type="compositionally biased region" description="Basic residues" evidence="5">
    <location>
        <begin position="263"/>
        <end position="290"/>
    </location>
</feature>
<protein>
    <recommendedName>
        <fullName evidence="6">RING-type domain-containing protein</fullName>
    </recommendedName>
</protein>
<dbReference type="EMBL" id="JAERUA010000023">
    <property type="protein sequence ID" value="KAI1883726.1"/>
    <property type="molecule type" value="Genomic_DNA"/>
</dbReference>
<dbReference type="FunFam" id="3.30.40.10:FF:000024">
    <property type="entry name" value="RING finger protein 44 isoform X1"/>
    <property type="match status" value="1"/>
</dbReference>
<dbReference type="Gene3D" id="3.30.40.10">
    <property type="entry name" value="Zinc/RING finger domain, C3HC4 (zinc finger)"/>
    <property type="match status" value="1"/>
</dbReference>
<feature type="domain" description="RING-type" evidence="6">
    <location>
        <begin position="631"/>
        <end position="672"/>
    </location>
</feature>
<dbReference type="AlphaFoldDB" id="A0A8T3CGL4"/>
<sequence length="683" mass="75076">MPIAAAGQPTTQEPHVYSQLPAIPDNVTVQKRSTRCEDTGILSQPQQADYGAAEGGRGTGRHSHTGRHSLAQGSSSPSQSPPTPSPFTSSYNHPQAPAMDPPRTRSRSRSGFYQHSMNSGGNNNINNGINTSGGISSASHQQHNPGRLPHGAHSPIENPRTPGNNLPVGAHRHTGPGAHRHLSAGGIGAAYHYHPDHACSEESDKSEDSPSPKRQRLSQHPVLELTSGPPSTPSPPMRPWELPPNRRPHPLAHPHYPPERCHTPARNRRSPPVRRQRPRRERLARHHHPHGSPGQDENYRHPHHPAHPHQSYPYGQAPPPPGLEEPRAFHPPTLSPRLLHPAAHPQQQSAMVMDLHEQLQQGTVPVSYTVSAVPPHGLPPPLCAGQQLPGCSSQQVPGCSVVFSGQHYPVCSVPPPMLQACSVQHLPVPYAFPSLLSSDPPFLLHPPQLSHHPPHLPPPGQFVPFQAQQSRSPLQRIENEVELLSEHLSVSGGFNLAHSGHPSSLPPSAQLQFLSHEPLPQELFGVPYPHFMPRRITGRRYRSQQPLPPPPYHPSFLPYFLSMLPVQPSVGPAISLELDVDDGEVENYEALLNLAERLGEAKPRGLTKADIEQLPSYRFNPNNHQSEQTLCVVCMCDFESRQLLRVLPCNHEFHGKCVDKWLKANRTCPICRADASEVQRDSE</sequence>
<proteinExistence type="predicted"/>
<keyword evidence="8" id="KW-1185">Reference proteome</keyword>
<feature type="region of interest" description="Disordered" evidence="5">
    <location>
        <begin position="197"/>
        <end position="339"/>
    </location>
</feature>
<organism evidence="7 8">
    <name type="scientific">Albula goreensis</name>
    <dbReference type="NCBI Taxonomy" id="1534307"/>
    <lineage>
        <taxon>Eukaryota</taxon>
        <taxon>Metazoa</taxon>
        <taxon>Chordata</taxon>
        <taxon>Craniata</taxon>
        <taxon>Vertebrata</taxon>
        <taxon>Euteleostomi</taxon>
        <taxon>Actinopterygii</taxon>
        <taxon>Neopterygii</taxon>
        <taxon>Teleostei</taxon>
        <taxon>Albuliformes</taxon>
        <taxon>Albulidae</taxon>
        <taxon>Albula</taxon>
    </lineage>
</organism>
<evidence type="ECO:0000259" key="6">
    <source>
        <dbReference type="PROSITE" id="PS50089"/>
    </source>
</evidence>
<reference evidence="7" key="1">
    <citation type="submission" date="2021-01" db="EMBL/GenBank/DDBJ databases">
        <authorList>
            <person name="Zahm M."/>
            <person name="Roques C."/>
            <person name="Cabau C."/>
            <person name="Klopp C."/>
            <person name="Donnadieu C."/>
            <person name="Jouanno E."/>
            <person name="Lampietro C."/>
            <person name="Louis A."/>
            <person name="Herpin A."/>
            <person name="Echchiki A."/>
            <person name="Berthelot C."/>
            <person name="Parey E."/>
            <person name="Roest-Crollius H."/>
            <person name="Braasch I."/>
            <person name="Postlethwait J."/>
            <person name="Bobe J."/>
            <person name="Montfort J."/>
            <person name="Bouchez O."/>
            <person name="Begum T."/>
            <person name="Mejri S."/>
            <person name="Adams A."/>
            <person name="Chen W.-J."/>
            <person name="Guiguen Y."/>
        </authorList>
    </citation>
    <scope>NUCLEOTIDE SEQUENCE</scope>
    <source>
        <tissue evidence="7">Blood</tissue>
    </source>
</reference>
<dbReference type="GO" id="GO:0016567">
    <property type="term" value="P:protein ubiquitination"/>
    <property type="evidence" value="ECO:0007669"/>
    <property type="project" value="TreeGrafter"/>
</dbReference>
<evidence type="ECO:0000256" key="2">
    <source>
        <dbReference type="ARBA" id="ARBA00022771"/>
    </source>
</evidence>
<dbReference type="GO" id="GO:0008270">
    <property type="term" value="F:zinc ion binding"/>
    <property type="evidence" value="ECO:0007669"/>
    <property type="project" value="UniProtKB-KW"/>
</dbReference>
<dbReference type="Proteomes" id="UP000829720">
    <property type="component" value="Unassembled WGS sequence"/>
</dbReference>
<dbReference type="CDD" id="cd16679">
    <property type="entry name" value="RING-H2_RNF38"/>
    <property type="match status" value="1"/>
</dbReference>
<dbReference type="InterPro" id="IPR013083">
    <property type="entry name" value="Znf_RING/FYVE/PHD"/>
</dbReference>
<dbReference type="Pfam" id="PF13639">
    <property type="entry name" value="zf-RING_2"/>
    <property type="match status" value="1"/>
</dbReference>